<accession>A0ABP8ZY93</accession>
<dbReference type="Proteomes" id="UP001500141">
    <property type="component" value="Unassembled WGS sequence"/>
</dbReference>
<reference evidence="2" key="1">
    <citation type="journal article" date="2019" name="Int. J. Syst. Evol. Microbiol.">
        <title>The Global Catalogue of Microorganisms (GCM) 10K type strain sequencing project: providing services to taxonomists for standard genome sequencing and annotation.</title>
        <authorList>
            <consortium name="The Broad Institute Genomics Platform"/>
            <consortium name="The Broad Institute Genome Sequencing Center for Infectious Disease"/>
            <person name="Wu L."/>
            <person name="Ma J."/>
        </authorList>
    </citation>
    <scope>NUCLEOTIDE SEQUENCE [LARGE SCALE GENOMIC DNA]</scope>
    <source>
        <strain evidence="2">JCM 18198</strain>
    </source>
</reference>
<proteinExistence type="predicted"/>
<name>A0ABP8ZY93_9FLAO</name>
<protein>
    <submittedName>
        <fullName evidence="1">Uncharacterized protein</fullName>
    </submittedName>
</protein>
<keyword evidence="2" id="KW-1185">Reference proteome</keyword>
<dbReference type="SUPFAM" id="SSF52980">
    <property type="entry name" value="Restriction endonuclease-like"/>
    <property type="match status" value="1"/>
</dbReference>
<evidence type="ECO:0000313" key="2">
    <source>
        <dbReference type="Proteomes" id="UP001500141"/>
    </source>
</evidence>
<evidence type="ECO:0000313" key="1">
    <source>
        <dbReference type="EMBL" id="GAA4769124.1"/>
    </source>
</evidence>
<dbReference type="RefSeq" id="WP_264542180.1">
    <property type="nucleotide sequence ID" value="NZ_BAABIP010000017.1"/>
</dbReference>
<dbReference type="InterPro" id="IPR011335">
    <property type="entry name" value="Restrct_endonuc-II-like"/>
</dbReference>
<dbReference type="EMBL" id="BAABIP010000017">
    <property type="protein sequence ID" value="GAA4769124.1"/>
    <property type="molecule type" value="Genomic_DNA"/>
</dbReference>
<organism evidence="1 2">
    <name type="scientific">Flavobacterium hankyongi</name>
    <dbReference type="NCBI Taxonomy" id="1176532"/>
    <lineage>
        <taxon>Bacteria</taxon>
        <taxon>Pseudomonadati</taxon>
        <taxon>Bacteroidota</taxon>
        <taxon>Flavobacteriia</taxon>
        <taxon>Flavobacteriales</taxon>
        <taxon>Flavobacteriaceae</taxon>
        <taxon>Flavobacterium</taxon>
    </lineage>
</organism>
<comment type="caution">
    <text evidence="1">The sequence shown here is derived from an EMBL/GenBank/DDBJ whole genome shotgun (WGS) entry which is preliminary data.</text>
</comment>
<sequence length="452" mass="52015">MKITKVISFRNSWNRMIEDHKEELIDIENTLPRFINAYANRSRSSFVSAREIWDKELLKMGWSKSDNAFYSDHGQRLFFGNLGPIKNNVAAYLTFGHIDFLNRWLFQQTALAAKYHLAEIPVLLVPTDEYSKRLDDRSLTRLTLEMCYRQIHPLTPLTHTHPFLILGYTDTKQENIFDIEIFELEAEVLYDEENIIIDRSIEFPSEYYQAGLNILNYFGTYLREQYPDEEAKVKIEQNGNTVRLIIENSSGEKEIIEKALEEYQLVISGQRQPSEITSNQKLILELNSELRIAKYRMETQQDIIQVQKGQIENLFSMIAESLSAKQTINIELSPTINLNQNNVNQNITNALSSLNELKELLPSISSEYIEIQDIEDSLVSIEKEQNAETVKNSSGMKKLKKLFDSVEKGSSAMSKTLKTVEGGIDILMNLAGKYNKIAEWCGLPQVPSVFTK</sequence>
<gene>
    <name evidence="1" type="ORF">GCM10023230_18800</name>
</gene>